<proteinExistence type="predicted"/>
<dbReference type="Ensembl" id="ENSCRFT00000013849.1">
    <property type="protein sequence ID" value="ENSCRFP00000013392.1"/>
    <property type="gene ID" value="ENSCRFG00000010359.1"/>
</dbReference>
<evidence type="ECO:0000313" key="2">
    <source>
        <dbReference type="Proteomes" id="UP000694396"/>
    </source>
</evidence>
<protein>
    <submittedName>
        <fullName evidence="1">Uncharacterized protein</fullName>
    </submittedName>
</protein>
<reference evidence="1" key="2">
    <citation type="submission" date="2025-09" db="UniProtKB">
        <authorList>
            <consortium name="Ensembl"/>
        </authorList>
    </citation>
    <scope>IDENTIFICATION</scope>
</reference>
<sequence>MYRKHGAVQYSSTCSAQLCSQLFSLCLLQLRNASHRFWTQDIPAPVTTDLESYLIISVIVVGLDSLHQLCKGSLILPVDDNFSSFRASI</sequence>
<dbReference type="Proteomes" id="UP000694396">
    <property type="component" value="Unplaced"/>
</dbReference>
<accession>A0A8C3QZ93</accession>
<name>A0A8C3QZ93_9PASS</name>
<reference evidence="1" key="1">
    <citation type="submission" date="2025-08" db="UniProtKB">
        <authorList>
            <consortium name="Ensembl"/>
        </authorList>
    </citation>
    <scope>IDENTIFICATION</scope>
</reference>
<organism evidence="1 2">
    <name type="scientific">Cyanoderma ruficeps</name>
    <name type="common">rufous-capped babbler</name>
    <dbReference type="NCBI Taxonomy" id="181631"/>
    <lineage>
        <taxon>Eukaryota</taxon>
        <taxon>Metazoa</taxon>
        <taxon>Chordata</taxon>
        <taxon>Craniata</taxon>
        <taxon>Vertebrata</taxon>
        <taxon>Euteleostomi</taxon>
        <taxon>Archelosauria</taxon>
        <taxon>Archosauria</taxon>
        <taxon>Dinosauria</taxon>
        <taxon>Saurischia</taxon>
        <taxon>Theropoda</taxon>
        <taxon>Coelurosauria</taxon>
        <taxon>Aves</taxon>
        <taxon>Neognathae</taxon>
        <taxon>Neoaves</taxon>
        <taxon>Telluraves</taxon>
        <taxon>Australaves</taxon>
        <taxon>Passeriformes</taxon>
        <taxon>Sylvioidea</taxon>
        <taxon>Timaliidae</taxon>
        <taxon>Cyanoderma</taxon>
    </lineage>
</organism>
<keyword evidence="2" id="KW-1185">Reference proteome</keyword>
<dbReference type="AlphaFoldDB" id="A0A8C3QZ93"/>
<evidence type="ECO:0000313" key="1">
    <source>
        <dbReference type="Ensembl" id="ENSCRFP00000013392.1"/>
    </source>
</evidence>